<dbReference type="PANTHER" id="PTHR33840">
    <property type="match status" value="1"/>
</dbReference>
<keyword evidence="4" id="KW-1185">Reference proteome</keyword>
<evidence type="ECO:0000256" key="1">
    <source>
        <dbReference type="SAM" id="MobiDB-lite"/>
    </source>
</evidence>
<accession>A0A409YJU3</accession>
<sequence>MPTYIPQRSPSEKFRTLVVLLDGTGDSVDEDVTNIVMMKEMLLGDQKSQSRDSDKQMVLYVRGIGSSMDDFDPSFDDKKTHSWRGMIGSTIDKAAGGSLPEFVQTPYRWLGKNYKDGDRICIFGFSRGAYTARVLAGIINGLGLLPLTADGKQDHLVAKAYDLYDNFADLAYEKKHPKQMEQDWLALQGQYQEFKTKYNCREPFIEFLGCWDTVNSVSYARALQLGFTHREDIKLGFTRTNDIVRTFRHAIALDEHRVKFKQSNWSGPAKEIPDSADRPKSKTPRVKTDAEEVWFAGCHCDIGGGSVPNATRPNLAHISLRWMVRECFKKNTGMIFDAEKIQKIGINPGNLYPVYKSRSQESSFVPLGPAKIQVIEPQSWASWAYSFVPSFPSFSAKKKINAFDLTIPTQTEDELDADDALAPMYDQLAIHPIKWGALENMKLDKEKKLADGSWGVVEEAHKGKGRTIPPPEVQHGGKIKVHRTVRMRMEGTLKNGEKKGQRYVPLALVGYDEKKTPFEEAVSKGWIQWVA</sequence>
<comment type="caution">
    <text evidence="3">The sequence shown here is derived from an EMBL/GenBank/DDBJ whole genome shotgun (WGS) entry which is preliminary data.</text>
</comment>
<dbReference type="InParanoid" id="A0A409YJU3"/>
<protein>
    <recommendedName>
        <fullName evidence="2">T6SS Phospholipase effector Tle1-like catalytic domain-containing protein</fullName>
    </recommendedName>
</protein>
<dbReference type="STRING" id="231916.A0A409YJU3"/>
<evidence type="ECO:0000313" key="4">
    <source>
        <dbReference type="Proteomes" id="UP000284706"/>
    </source>
</evidence>
<dbReference type="AlphaFoldDB" id="A0A409YJU3"/>
<dbReference type="PANTHER" id="PTHR33840:SF1">
    <property type="entry name" value="TLE1 PHOSPHOLIPASE DOMAIN-CONTAINING PROTEIN"/>
    <property type="match status" value="1"/>
</dbReference>
<feature type="domain" description="T6SS Phospholipase effector Tle1-like catalytic" evidence="2">
    <location>
        <begin position="15"/>
        <end position="326"/>
    </location>
</feature>
<evidence type="ECO:0000313" key="3">
    <source>
        <dbReference type="EMBL" id="PPR03301.1"/>
    </source>
</evidence>
<name>A0A409YJU3_9AGAR</name>
<dbReference type="Proteomes" id="UP000284706">
    <property type="component" value="Unassembled WGS sequence"/>
</dbReference>
<reference evidence="3 4" key="1">
    <citation type="journal article" date="2018" name="Evol. Lett.">
        <title>Horizontal gene cluster transfer increased hallucinogenic mushroom diversity.</title>
        <authorList>
            <person name="Reynolds H.T."/>
            <person name="Vijayakumar V."/>
            <person name="Gluck-Thaler E."/>
            <person name="Korotkin H.B."/>
            <person name="Matheny P.B."/>
            <person name="Slot J.C."/>
        </authorList>
    </citation>
    <scope>NUCLEOTIDE SEQUENCE [LARGE SCALE GENOMIC DNA]</scope>
    <source>
        <strain evidence="3 4">SRW20</strain>
    </source>
</reference>
<dbReference type="InterPro" id="IPR018712">
    <property type="entry name" value="Tle1-like_cat"/>
</dbReference>
<feature type="compositionally biased region" description="Basic and acidic residues" evidence="1">
    <location>
        <begin position="271"/>
        <end position="284"/>
    </location>
</feature>
<feature type="region of interest" description="Disordered" evidence="1">
    <location>
        <begin position="264"/>
        <end position="284"/>
    </location>
</feature>
<evidence type="ECO:0000259" key="2">
    <source>
        <dbReference type="Pfam" id="PF09994"/>
    </source>
</evidence>
<dbReference type="InterPro" id="IPR029058">
    <property type="entry name" value="AB_hydrolase_fold"/>
</dbReference>
<proteinExistence type="predicted"/>
<organism evidence="3 4">
    <name type="scientific">Gymnopilus dilepis</name>
    <dbReference type="NCBI Taxonomy" id="231916"/>
    <lineage>
        <taxon>Eukaryota</taxon>
        <taxon>Fungi</taxon>
        <taxon>Dikarya</taxon>
        <taxon>Basidiomycota</taxon>
        <taxon>Agaricomycotina</taxon>
        <taxon>Agaricomycetes</taxon>
        <taxon>Agaricomycetidae</taxon>
        <taxon>Agaricales</taxon>
        <taxon>Agaricineae</taxon>
        <taxon>Hymenogastraceae</taxon>
        <taxon>Gymnopilus</taxon>
    </lineage>
</organism>
<dbReference type="EMBL" id="NHYE01000750">
    <property type="protein sequence ID" value="PPR03301.1"/>
    <property type="molecule type" value="Genomic_DNA"/>
</dbReference>
<dbReference type="Pfam" id="PF09994">
    <property type="entry name" value="T6SS_Tle1-like_cat"/>
    <property type="match status" value="1"/>
</dbReference>
<dbReference type="SUPFAM" id="SSF53474">
    <property type="entry name" value="alpha/beta-Hydrolases"/>
    <property type="match status" value="1"/>
</dbReference>
<dbReference type="OrthoDB" id="3162439at2759"/>
<gene>
    <name evidence="3" type="ORF">CVT26_008131</name>
</gene>